<dbReference type="PANTHER" id="PTHR30055">
    <property type="entry name" value="HTH-TYPE TRANSCRIPTIONAL REGULATOR RUTR"/>
    <property type="match status" value="1"/>
</dbReference>
<dbReference type="Pfam" id="PF13305">
    <property type="entry name" value="TetR_C_33"/>
    <property type="match status" value="1"/>
</dbReference>
<evidence type="ECO:0000256" key="2">
    <source>
        <dbReference type="ARBA" id="ARBA00023125"/>
    </source>
</evidence>
<dbReference type="InterPro" id="IPR036271">
    <property type="entry name" value="Tet_transcr_reg_TetR-rel_C_sf"/>
</dbReference>
<dbReference type="PANTHER" id="PTHR30055:SF239">
    <property type="entry name" value="TRANSCRIPTIONAL REGULATORY PROTEIN"/>
    <property type="match status" value="1"/>
</dbReference>
<proteinExistence type="predicted"/>
<organism evidence="6">
    <name type="scientific">Phenylobacterium glaciei</name>
    <dbReference type="NCBI Taxonomy" id="2803784"/>
    <lineage>
        <taxon>Bacteria</taxon>
        <taxon>Pseudomonadati</taxon>
        <taxon>Pseudomonadota</taxon>
        <taxon>Alphaproteobacteria</taxon>
        <taxon>Caulobacterales</taxon>
        <taxon>Caulobacteraceae</taxon>
        <taxon>Phenylobacterium</taxon>
    </lineage>
</organism>
<dbReference type="EMBL" id="CP068570">
    <property type="protein sequence ID" value="QQZ50968.1"/>
    <property type="molecule type" value="Genomic_DNA"/>
</dbReference>
<accession>A0A974P5F5</accession>
<dbReference type="SUPFAM" id="SSF46689">
    <property type="entry name" value="Homeodomain-like"/>
    <property type="match status" value="1"/>
</dbReference>
<evidence type="ECO:0000259" key="5">
    <source>
        <dbReference type="PROSITE" id="PS50977"/>
    </source>
</evidence>
<dbReference type="GO" id="GO:0000976">
    <property type="term" value="F:transcription cis-regulatory region binding"/>
    <property type="evidence" value="ECO:0007669"/>
    <property type="project" value="TreeGrafter"/>
</dbReference>
<reference evidence="6" key="1">
    <citation type="submission" date="2021-01" db="EMBL/GenBank/DDBJ databases">
        <title>Genome sequence of Phenylobacterium sp. 20VBR1 isolated from a valley glaceir, Ny-Alesund, Svalbard.</title>
        <authorList>
            <person name="Thomas F.A."/>
            <person name="Krishnan K.P."/>
            <person name="Sinha R.K."/>
        </authorList>
    </citation>
    <scope>NUCLEOTIDE SEQUENCE</scope>
    <source>
        <strain evidence="6">20VBR1</strain>
    </source>
</reference>
<dbReference type="PRINTS" id="PR00455">
    <property type="entry name" value="HTHTETR"/>
</dbReference>
<dbReference type="InterPro" id="IPR009057">
    <property type="entry name" value="Homeodomain-like_sf"/>
</dbReference>
<dbReference type="Pfam" id="PF00440">
    <property type="entry name" value="TetR_N"/>
    <property type="match status" value="1"/>
</dbReference>
<dbReference type="InterPro" id="IPR050109">
    <property type="entry name" value="HTH-type_TetR-like_transc_reg"/>
</dbReference>
<dbReference type="AlphaFoldDB" id="A0A974P5F5"/>
<feature type="DNA-binding region" description="H-T-H motif" evidence="4">
    <location>
        <begin position="33"/>
        <end position="52"/>
    </location>
</feature>
<dbReference type="GO" id="GO:0003700">
    <property type="term" value="F:DNA-binding transcription factor activity"/>
    <property type="evidence" value="ECO:0007669"/>
    <property type="project" value="TreeGrafter"/>
</dbReference>
<evidence type="ECO:0000313" key="6">
    <source>
        <dbReference type="EMBL" id="QQZ50968.1"/>
    </source>
</evidence>
<evidence type="ECO:0000256" key="4">
    <source>
        <dbReference type="PROSITE-ProRule" id="PRU00335"/>
    </source>
</evidence>
<name>A0A974P5F5_9CAUL</name>
<dbReference type="PROSITE" id="PS50977">
    <property type="entry name" value="HTH_TETR_2"/>
    <property type="match status" value="1"/>
</dbReference>
<keyword evidence="3" id="KW-0804">Transcription</keyword>
<evidence type="ECO:0000256" key="1">
    <source>
        <dbReference type="ARBA" id="ARBA00023015"/>
    </source>
</evidence>
<dbReference type="Gene3D" id="1.10.357.10">
    <property type="entry name" value="Tetracycline Repressor, domain 2"/>
    <property type="match status" value="1"/>
</dbReference>
<dbReference type="InterPro" id="IPR025996">
    <property type="entry name" value="MT1864/Rv1816-like_C"/>
</dbReference>
<dbReference type="InterPro" id="IPR001647">
    <property type="entry name" value="HTH_TetR"/>
</dbReference>
<gene>
    <name evidence="6" type="ORF">JKL49_07030</name>
</gene>
<keyword evidence="2 4" id="KW-0238">DNA-binding</keyword>
<sequence length="203" mass="21645">MPDELRAIAGSLRRRALDAARMLLEAGGVDGLHLRAIAAEVRSGVATLYHHFADKHALLAALAIEGWEELARAIDQAMGSGKFPHRIDAASRAFLTFIRRNPQLYALMQTEQALAANDAVRAAERAAFATFQTSFQGDDRVPPERVEEVSLTIWVLGRGIASAVLMQGDDDPAAAGRLVAKVIAGFGFLLSRASPTDAGVSVG</sequence>
<evidence type="ECO:0000256" key="3">
    <source>
        <dbReference type="ARBA" id="ARBA00023163"/>
    </source>
</evidence>
<dbReference type="SUPFAM" id="SSF48498">
    <property type="entry name" value="Tetracyclin repressor-like, C-terminal domain"/>
    <property type="match status" value="1"/>
</dbReference>
<keyword evidence="1" id="KW-0805">Transcription regulation</keyword>
<protein>
    <submittedName>
        <fullName evidence="6">TetR/AcrR family transcriptional regulator</fullName>
    </submittedName>
</protein>
<feature type="domain" description="HTH tetR-type" evidence="5">
    <location>
        <begin position="10"/>
        <end position="70"/>
    </location>
</feature>